<dbReference type="GO" id="GO:0008237">
    <property type="term" value="F:metallopeptidase activity"/>
    <property type="evidence" value="ECO:0007669"/>
    <property type="project" value="UniProtKB-KW"/>
</dbReference>
<feature type="active site" description="Proton donor 2" evidence="15">
    <location>
        <position position="511"/>
    </location>
</feature>
<keyword evidence="2 22" id="KW-0121">Carboxypeptidase</keyword>
<organism evidence="24 26">
    <name type="scientific">Ooceraea biroi</name>
    <name type="common">Clonal raider ant</name>
    <name type="synonym">Cerapachys biroi</name>
    <dbReference type="NCBI Taxonomy" id="2015173"/>
    <lineage>
        <taxon>Eukaryota</taxon>
        <taxon>Metazoa</taxon>
        <taxon>Ecdysozoa</taxon>
        <taxon>Arthropoda</taxon>
        <taxon>Hexapoda</taxon>
        <taxon>Insecta</taxon>
        <taxon>Pterygota</taxon>
        <taxon>Neoptera</taxon>
        <taxon>Endopterygota</taxon>
        <taxon>Hymenoptera</taxon>
        <taxon>Apocrita</taxon>
        <taxon>Aculeata</taxon>
        <taxon>Formicoidea</taxon>
        <taxon>Formicidae</taxon>
        <taxon>Dorylinae</taxon>
        <taxon>Ooceraea</taxon>
    </lineage>
</organism>
<dbReference type="PANTHER" id="PTHR10514:SF44">
    <property type="entry name" value="ANGIOTENSIN-CONVERTING ENZYME-RELATED"/>
    <property type="match status" value="1"/>
</dbReference>
<keyword evidence="4 17" id="KW-0479">Metal-binding</keyword>
<keyword evidence="10 14" id="KW-0325">Glycoprotein</keyword>
<name>A0A026X3N5_OOCBI</name>
<evidence type="ECO:0000256" key="6">
    <source>
        <dbReference type="ARBA" id="ARBA00022801"/>
    </source>
</evidence>
<protein>
    <recommendedName>
        <fullName evidence="12 22">Angiotensin-converting enzyme</fullName>
        <ecNumber evidence="22">3.4.-.-</ecNumber>
    </recommendedName>
</protein>
<feature type="disulfide bond" evidence="18">
    <location>
        <begin position="536"/>
        <end position="555"/>
    </location>
</feature>
<gene>
    <name evidence="25" type="ORF">DMN91_003245</name>
    <name evidence="24" type="ORF">X777_04634</name>
</gene>
<evidence type="ECO:0000313" key="26">
    <source>
        <dbReference type="Proteomes" id="UP000053097"/>
    </source>
</evidence>
<evidence type="ECO:0000256" key="1">
    <source>
        <dbReference type="ARBA" id="ARBA00008139"/>
    </source>
</evidence>
<feature type="binding site" evidence="17">
    <location>
        <position position="381"/>
    </location>
    <ligand>
        <name>Zn(2+)</name>
        <dbReference type="ChEBI" id="CHEBI:29105"/>
        <label>1</label>
        <note>catalytic</note>
    </ligand>
</feature>
<dbReference type="GO" id="GO:0004180">
    <property type="term" value="F:carboxypeptidase activity"/>
    <property type="evidence" value="ECO:0007669"/>
    <property type="project" value="UniProtKB-KW"/>
</dbReference>
<feature type="glycosylation site" description="N-linked (GlcNAc...) asparagine" evidence="19">
    <location>
        <position position="152"/>
    </location>
</feature>
<evidence type="ECO:0000256" key="22">
    <source>
        <dbReference type="RuleBase" id="RU361144"/>
    </source>
</evidence>
<feature type="binding site" evidence="17">
    <location>
        <position position="409"/>
    </location>
    <ligand>
        <name>Zn(2+)</name>
        <dbReference type="ChEBI" id="CHEBI:29105"/>
        <label>1</label>
        <note>catalytic</note>
    </ligand>
</feature>
<dbReference type="GO" id="GO:0005886">
    <property type="term" value="C:plasma membrane"/>
    <property type="evidence" value="ECO:0007669"/>
    <property type="project" value="TreeGrafter"/>
</dbReference>
<feature type="binding site" evidence="16">
    <location>
        <position position="520"/>
    </location>
    <ligand>
        <name>chloride</name>
        <dbReference type="ChEBI" id="CHEBI:17996"/>
        <label>1</label>
    </ligand>
</feature>
<keyword evidence="8 22" id="KW-0482">Metalloprotease</keyword>
<reference evidence="25" key="3">
    <citation type="submission" date="2018-07" db="EMBL/GenBank/DDBJ databases">
        <authorList>
            <person name="Mckenzie S.K."/>
            <person name="Kronauer D.J.C."/>
        </authorList>
    </citation>
    <scope>NUCLEOTIDE SEQUENCE</scope>
    <source>
        <strain evidence="25">Clonal line C1</strain>
    </source>
</reference>
<comment type="caution">
    <text evidence="21">Lacks conserved residue(s) required for the propagation of feature annotation.</text>
</comment>
<dbReference type="Proteomes" id="UP000279307">
    <property type="component" value="Chromosome 3"/>
</dbReference>
<evidence type="ECO:0000256" key="3">
    <source>
        <dbReference type="ARBA" id="ARBA00022670"/>
    </source>
</evidence>
<dbReference type="AlphaFoldDB" id="A0A026X3N5"/>
<dbReference type="GO" id="GO:0046872">
    <property type="term" value="F:metal ion binding"/>
    <property type="evidence" value="ECO:0007669"/>
    <property type="project" value="UniProtKB-KW"/>
</dbReference>
<feature type="binding site" evidence="17">
    <location>
        <position position="385"/>
    </location>
    <ligand>
        <name>Zn(2+)</name>
        <dbReference type="ChEBI" id="CHEBI:29105"/>
        <label>1</label>
        <note>catalytic</note>
    </ligand>
</feature>
<evidence type="ECO:0000256" key="4">
    <source>
        <dbReference type="ARBA" id="ARBA00022723"/>
    </source>
</evidence>
<evidence type="ECO:0000256" key="14">
    <source>
        <dbReference type="PIRSR" id="PIRSR601548-10"/>
    </source>
</evidence>
<feature type="disulfide bond" evidence="21">
    <location>
        <begin position="148"/>
        <end position="156"/>
    </location>
</feature>
<evidence type="ECO:0000256" key="7">
    <source>
        <dbReference type="ARBA" id="ARBA00022833"/>
    </source>
</evidence>
<evidence type="ECO:0000256" key="16">
    <source>
        <dbReference type="PIRSR" id="PIRSR601548-2"/>
    </source>
</evidence>
<keyword evidence="6 22" id="KW-0378">Hydrolase</keyword>
<proteinExistence type="inferred from homology"/>
<dbReference type="InterPro" id="IPR001548">
    <property type="entry name" value="Peptidase_M2"/>
</dbReference>
<feature type="chain" id="PRO_5033209356" description="Angiotensin-converting enzyme" evidence="23">
    <location>
        <begin position="17"/>
        <end position="643"/>
    </location>
</feature>
<keyword evidence="7 17" id="KW-0862">Zinc</keyword>
<dbReference type="OrthoDB" id="10029630at2759"/>
<feature type="glycosylation site" description="N-linked (GlcNAc...) asparagine; partial" evidence="14">
    <location>
        <position position="152"/>
    </location>
</feature>
<comment type="similarity">
    <text evidence="1 21 22">Belongs to the peptidase M2 family.</text>
</comment>
<evidence type="ECO:0000256" key="23">
    <source>
        <dbReference type="SAM" id="SignalP"/>
    </source>
</evidence>
<evidence type="ECO:0000256" key="17">
    <source>
        <dbReference type="PIRSR" id="PIRSR601548-3"/>
    </source>
</evidence>
<feature type="signal peptide" evidence="23">
    <location>
        <begin position="1"/>
        <end position="16"/>
    </location>
</feature>
<comment type="cofactor">
    <cofactor evidence="22">
        <name>Zn(2+)</name>
        <dbReference type="ChEBI" id="CHEBI:29105"/>
    </cofactor>
    <text evidence="22">Binds 1 zinc ion per subunit.</text>
</comment>
<dbReference type="Pfam" id="PF01401">
    <property type="entry name" value="Peptidase_M2"/>
    <property type="match status" value="1"/>
</dbReference>
<dbReference type="PANTHER" id="PTHR10514">
    <property type="entry name" value="ANGIOTENSIN-CONVERTING ENZYME"/>
    <property type="match status" value="1"/>
</dbReference>
<dbReference type="SUPFAM" id="SSF55486">
    <property type="entry name" value="Metalloproteases ('zincins'), catalytic domain"/>
    <property type="match status" value="1"/>
</dbReference>
<feature type="active site" description="Proton acceptor 1" evidence="13">
    <location>
        <position position="382"/>
    </location>
</feature>
<dbReference type="CDD" id="cd06461">
    <property type="entry name" value="M2_ACE"/>
    <property type="match status" value="1"/>
</dbReference>
<evidence type="ECO:0000256" key="20">
    <source>
        <dbReference type="PIRSR" id="PIRSR601548-8"/>
    </source>
</evidence>
<keyword evidence="26" id="KW-1185">Reference proteome</keyword>
<reference evidence="25 27" key="2">
    <citation type="journal article" date="2018" name="Genome Res.">
        <title>The genomic architecture and molecular evolution of ant odorant receptors.</title>
        <authorList>
            <person name="McKenzie S.K."/>
            <person name="Kronauer D.J.C."/>
        </authorList>
    </citation>
    <scope>NUCLEOTIDE SEQUENCE [LARGE SCALE GENOMIC DNA]</scope>
    <source>
        <strain evidence="25">Clonal line C1</strain>
    </source>
</reference>
<feature type="binding site" evidence="20">
    <location>
        <position position="381"/>
    </location>
    <ligand>
        <name>Zn(2+)</name>
        <dbReference type="ChEBI" id="CHEBI:29105"/>
        <label>2</label>
        <note>catalytic</note>
    </ligand>
</feature>
<evidence type="ECO:0000256" key="12">
    <source>
        <dbReference type="ARBA" id="ARBA00039858"/>
    </source>
</evidence>
<dbReference type="OMA" id="HIWVEWR"/>
<evidence type="ECO:0000256" key="5">
    <source>
        <dbReference type="ARBA" id="ARBA00022729"/>
    </source>
</evidence>
<evidence type="ECO:0000256" key="18">
    <source>
        <dbReference type="PIRSR" id="PIRSR601548-4"/>
    </source>
</evidence>
<dbReference type="GO" id="GO:0008241">
    <property type="term" value="F:peptidyl-dipeptidase activity"/>
    <property type="evidence" value="ECO:0007669"/>
    <property type="project" value="UniProtKB-EC"/>
</dbReference>
<feature type="disulfide bond" evidence="18 21">
    <location>
        <begin position="350"/>
        <end position="368"/>
    </location>
</feature>
<feature type="glycosylation site" description="N-linked (GlcNAc...) asparagine" evidence="19">
    <location>
        <position position="310"/>
    </location>
</feature>
<feature type="active site" description="Proton donor 1" evidence="13">
    <location>
        <position position="511"/>
    </location>
</feature>
<keyword evidence="5 23" id="KW-0732">Signal</keyword>
<feature type="binding site" evidence="20">
    <location>
        <position position="385"/>
    </location>
    <ligand>
        <name>Zn(2+)</name>
        <dbReference type="ChEBI" id="CHEBI:29105"/>
        <label>2</label>
        <note>catalytic</note>
    </ligand>
</feature>
<evidence type="ECO:0000313" key="25">
    <source>
        <dbReference type="EMBL" id="RLU25153.1"/>
    </source>
</evidence>
<keyword evidence="9 18" id="KW-1015">Disulfide bond</keyword>
<reference evidence="24 26" key="1">
    <citation type="journal article" date="2014" name="Curr. Biol.">
        <title>The genome of the clonal raider ant Cerapachys biroi.</title>
        <authorList>
            <person name="Oxley P.R."/>
            <person name="Ji L."/>
            <person name="Fetter-Pruneda I."/>
            <person name="McKenzie S.K."/>
            <person name="Li C."/>
            <person name="Hu H."/>
            <person name="Zhang G."/>
            <person name="Kronauer D.J."/>
        </authorList>
    </citation>
    <scope>NUCLEOTIDE SEQUENCE [LARGE SCALE GENOMIC DNA]</scope>
</reference>
<dbReference type="EC" id="3.4.-.-" evidence="22"/>
<feature type="binding site" evidence="16">
    <location>
        <position position="223"/>
    </location>
    <ligand>
        <name>chloride</name>
        <dbReference type="ChEBI" id="CHEBI:17996"/>
        <label>1</label>
    </ligand>
</feature>
<evidence type="ECO:0000256" key="19">
    <source>
        <dbReference type="PIRSR" id="PIRSR601548-5"/>
    </source>
</evidence>
<comment type="catalytic activity">
    <reaction evidence="11">
        <text>Release of a C-terminal dipeptide, oligopeptide-|-Xaa-Yaa, when Xaa is not Pro, and Yaa is neither Asp nor Glu. Thus, conversion of angiotensin I to angiotensin II, with increase in vasoconstrictor activity, but no action on angiotensin II.</text>
        <dbReference type="EC" id="3.4.15.1"/>
    </reaction>
</comment>
<keyword evidence="3 22" id="KW-0645">Protease</keyword>
<dbReference type="EMBL" id="QOIP01000003">
    <property type="protein sequence ID" value="RLU25153.1"/>
    <property type="molecule type" value="Genomic_DNA"/>
</dbReference>
<dbReference type="PROSITE" id="PS52011">
    <property type="entry name" value="PEPTIDASE_M2"/>
    <property type="match status" value="1"/>
</dbReference>
<evidence type="ECO:0000256" key="13">
    <source>
        <dbReference type="PIRSR" id="PIRSR601548-1"/>
    </source>
</evidence>
<dbReference type="FunFam" id="1.10.1370.30:FF:000004">
    <property type="entry name" value="Angiotensin-converting enzyme"/>
    <property type="match status" value="1"/>
</dbReference>
<evidence type="ECO:0000256" key="10">
    <source>
        <dbReference type="ARBA" id="ARBA00023180"/>
    </source>
</evidence>
<accession>A0A026X3N5</accession>
<evidence type="ECO:0000256" key="15">
    <source>
        <dbReference type="PIRSR" id="PIRSR601548-11"/>
    </source>
</evidence>
<dbReference type="Proteomes" id="UP000053097">
    <property type="component" value="Unassembled WGS sequence"/>
</dbReference>
<evidence type="ECO:0000256" key="9">
    <source>
        <dbReference type="ARBA" id="ARBA00023157"/>
    </source>
</evidence>
<feature type="glycosylation site" description="N-linked (GlcNAc...) asparagine" evidence="14">
    <location>
        <position position="68"/>
    </location>
</feature>
<evidence type="ECO:0000256" key="2">
    <source>
        <dbReference type="ARBA" id="ARBA00022645"/>
    </source>
</evidence>
<evidence type="ECO:0000256" key="8">
    <source>
        <dbReference type="ARBA" id="ARBA00023049"/>
    </source>
</evidence>
<evidence type="ECO:0000313" key="24">
    <source>
        <dbReference type="EMBL" id="EZA62925.1"/>
    </source>
</evidence>
<dbReference type="GO" id="GO:0005615">
    <property type="term" value="C:extracellular space"/>
    <property type="evidence" value="ECO:0007669"/>
    <property type="project" value="TreeGrafter"/>
</dbReference>
<feature type="active site" description="Proton acceptor 2" evidence="15">
    <location>
        <position position="382"/>
    </location>
</feature>
<dbReference type="EMBL" id="KK107013">
    <property type="protein sequence ID" value="EZA62925.1"/>
    <property type="molecule type" value="Genomic_DNA"/>
</dbReference>
<feature type="binding site" evidence="20">
    <location>
        <position position="409"/>
    </location>
    <ligand>
        <name>Zn(2+)</name>
        <dbReference type="ChEBI" id="CHEBI:29105"/>
        <label>2</label>
        <note>catalytic</note>
    </ligand>
</feature>
<evidence type="ECO:0000313" key="27">
    <source>
        <dbReference type="Proteomes" id="UP000279307"/>
    </source>
</evidence>
<dbReference type="GO" id="GO:0006508">
    <property type="term" value="P:proteolysis"/>
    <property type="evidence" value="ECO:0007669"/>
    <property type="project" value="UniProtKB-KW"/>
</dbReference>
<evidence type="ECO:0000256" key="11">
    <source>
        <dbReference type="ARBA" id="ARBA00036868"/>
    </source>
</evidence>
<dbReference type="MEROPS" id="M02.003"/>
<dbReference type="Gene3D" id="1.10.1370.30">
    <property type="match status" value="2"/>
</dbReference>
<dbReference type="PRINTS" id="PR00791">
    <property type="entry name" value="PEPDIPTASEA"/>
</dbReference>
<sequence length="643" mass="73905">MLRLLLVAAVVALTAATPTGEDSASATENPQVAEDVLKNAKDMLKRLDAQYAEWNNKQSLAGWDYASNLTDENLAKKLNVSAEAARVSKEIAQEVNAFPWRDLKDENIRRQFNKLGILGISALPEDMYKEFEMTVNKMEKIYSTAKICDYKNKTKCDLALEPEITEILMRSRDPKELKHIWVEWRKASGEKVKSLFPRYVELANVAAKLNNFSDYAAYWMKDYEADDFPEQIENLWQQLKPLYLQLHAYVRRELRKKYGEDIVSKDGPIPAHLLGNTWAQTWSNIADFTTPFPGKQLPDVSAALVEQGYNATSIFRLAESFFKSINLSAMPDTFWERSILTKQKDVDMICHASAWDFYDGKDFRIKQCTRINMEDLLTAHHEMGHVEYYLQYKNQPTVFKEGANPGFHEAVGDVISLSASTPSHLKKIGLLQDESTDPEALLNHLYVKSLDKIAFLPFAYMMDRWRWNVFQGKVTPDNYNCDWWSLAEEYQGIEPPVDRSEEDFDPGSKYHIIADVEYIRYYVSFVIQFQFHKALCTKAKQYDPKNPDANLLSQCDIYDNKDAGNLLKSMLELGSSKPWPDAMEKIAGQRQMDSAGLLEYFKPLIDWLTEENKKTNEYIGWKPSTKQCVQTRGELGVTDEPSQ</sequence>
<evidence type="ECO:0000256" key="21">
    <source>
        <dbReference type="PROSITE-ProRule" id="PRU01355"/>
    </source>
</evidence>